<accession>A0AAN6MUX5</accession>
<name>A0AAN6MUX5_9PEZI</name>
<gene>
    <name evidence="2" type="ORF">QBC46DRAFT_400989</name>
</gene>
<feature type="compositionally biased region" description="Basic and acidic residues" evidence="1">
    <location>
        <begin position="151"/>
        <end position="166"/>
    </location>
</feature>
<feature type="region of interest" description="Disordered" evidence="1">
    <location>
        <begin position="146"/>
        <end position="285"/>
    </location>
</feature>
<evidence type="ECO:0000313" key="2">
    <source>
        <dbReference type="EMBL" id="KAK3933895.1"/>
    </source>
</evidence>
<organism evidence="2 3">
    <name type="scientific">Diplogelasinospora grovesii</name>
    <dbReference type="NCBI Taxonomy" id="303347"/>
    <lineage>
        <taxon>Eukaryota</taxon>
        <taxon>Fungi</taxon>
        <taxon>Dikarya</taxon>
        <taxon>Ascomycota</taxon>
        <taxon>Pezizomycotina</taxon>
        <taxon>Sordariomycetes</taxon>
        <taxon>Sordariomycetidae</taxon>
        <taxon>Sordariales</taxon>
        <taxon>Diplogelasinosporaceae</taxon>
        <taxon>Diplogelasinospora</taxon>
    </lineage>
</organism>
<keyword evidence="3" id="KW-1185">Reference proteome</keyword>
<proteinExistence type="predicted"/>
<protein>
    <submittedName>
        <fullName evidence="2">Uncharacterized protein</fullName>
    </submittedName>
</protein>
<evidence type="ECO:0000256" key="1">
    <source>
        <dbReference type="SAM" id="MobiDB-lite"/>
    </source>
</evidence>
<sequence>MSQTKDTTVSSFNELIKSKEDALAKTTLELEFLRRLLGVFNTFDTIATAKSTQEKVLKFKNYIVNNPENCRLIRKLDERGVQFCSVLSTEQQLRTNPPLSNPCYIEWISQLSPHLHSNEHIDHWLSPIKKGAGRTFGPIYSQIKQNTTLKRKADDAEVDETTDRPKKISGSDGKQCSRRETMKLTRPIGSRASSSPTAPLTTEASPISPDGLQQAEARHDLKDSATTSPVASSDPSRQLQSATVVGRKRHRSATPPVPREPISQGQPGIRPPGITPDANTRTLQSPPGVAINAAIQRTRFNSEQAQQELMNQGEAAQLTLVALLPFDALGDGQNNLAGLMRRLSVTSGPAEAIVALIRKLTGGIEFIQTEKQPDYYRTSPISAKFTNVHNGSISVSMEFHIIIRNEAKNLLPPDLPPNPPSSFTKQPSEIADFLEETGHVSTLHMPRKGCVTLTHLDHMGYEFHWADFITSSQYLKQKGHAGATLRRHISLVTNAAAKSSG</sequence>
<dbReference type="Proteomes" id="UP001303473">
    <property type="component" value="Unassembled WGS sequence"/>
</dbReference>
<evidence type="ECO:0000313" key="3">
    <source>
        <dbReference type="Proteomes" id="UP001303473"/>
    </source>
</evidence>
<dbReference type="AlphaFoldDB" id="A0AAN6MUX5"/>
<comment type="caution">
    <text evidence="2">The sequence shown here is derived from an EMBL/GenBank/DDBJ whole genome shotgun (WGS) entry which is preliminary data.</text>
</comment>
<feature type="compositionally biased region" description="Polar residues" evidence="1">
    <location>
        <begin position="224"/>
        <end position="243"/>
    </location>
</feature>
<feature type="compositionally biased region" description="Polar residues" evidence="1">
    <location>
        <begin position="191"/>
        <end position="205"/>
    </location>
</feature>
<dbReference type="EMBL" id="MU854052">
    <property type="protein sequence ID" value="KAK3933895.1"/>
    <property type="molecule type" value="Genomic_DNA"/>
</dbReference>
<reference evidence="3" key="1">
    <citation type="journal article" date="2023" name="Mol. Phylogenet. Evol.">
        <title>Genome-scale phylogeny and comparative genomics of the fungal order Sordariales.</title>
        <authorList>
            <person name="Hensen N."/>
            <person name="Bonometti L."/>
            <person name="Westerberg I."/>
            <person name="Brannstrom I.O."/>
            <person name="Guillou S."/>
            <person name="Cros-Aarteil S."/>
            <person name="Calhoun S."/>
            <person name="Haridas S."/>
            <person name="Kuo A."/>
            <person name="Mondo S."/>
            <person name="Pangilinan J."/>
            <person name="Riley R."/>
            <person name="LaButti K."/>
            <person name="Andreopoulos B."/>
            <person name="Lipzen A."/>
            <person name="Chen C."/>
            <person name="Yan M."/>
            <person name="Daum C."/>
            <person name="Ng V."/>
            <person name="Clum A."/>
            <person name="Steindorff A."/>
            <person name="Ohm R.A."/>
            <person name="Martin F."/>
            <person name="Silar P."/>
            <person name="Natvig D.O."/>
            <person name="Lalanne C."/>
            <person name="Gautier V."/>
            <person name="Ament-Velasquez S.L."/>
            <person name="Kruys A."/>
            <person name="Hutchinson M.I."/>
            <person name="Powell A.J."/>
            <person name="Barry K."/>
            <person name="Miller A.N."/>
            <person name="Grigoriev I.V."/>
            <person name="Debuchy R."/>
            <person name="Gladieux P."/>
            <person name="Hiltunen Thoren M."/>
            <person name="Johannesson H."/>
        </authorList>
    </citation>
    <scope>NUCLEOTIDE SEQUENCE [LARGE SCALE GENOMIC DNA]</scope>
    <source>
        <strain evidence="3">CBS 340.73</strain>
    </source>
</reference>